<keyword evidence="3" id="KW-1185">Reference proteome</keyword>
<dbReference type="EMBL" id="JARTLD010000009">
    <property type="protein sequence ID" value="MED5016504.1"/>
    <property type="molecule type" value="Genomic_DNA"/>
</dbReference>
<name>A0ABU6PQ37_9BACL</name>
<dbReference type="InterPro" id="IPR036691">
    <property type="entry name" value="Endo/exonu/phosph_ase_sf"/>
</dbReference>
<accession>A0ABU6PQ37</accession>
<dbReference type="SUPFAM" id="SSF56219">
    <property type="entry name" value="DNase I-like"/>
    <property type="match status" value="1"/>
</dbReference>
<protein>
    <submittedName>
        <fullName evidence="2">Endonuclease/exonuclease/phosphatase family protein</fullName>
    </submittedName>
</protein>
<dbReference type="Proteomes" id="UP001343257">
    <property type="component" value="Unassembled WGS sequence"/>
</dbReference>
<reference evidence="2 3" key="1">
    <citation type="submission" date="2023-03" db="EMBL/GenBank/DDBJ databases">
        <title>Bacillus Genome Sequencing.</title>
        <authorList>
            <person name="Dunlap C."/>
        </authorList>
    </citation>
    <scope>NUCLEOTIDE SEQUENCE [LARGE SCALE GENOMIC DNA]</scope>
    <source>
        <strain evidence="2 3">NRS-52</strain>
    </source>
</reference>
<dbReference type="Gene3D" id="3.60.10.10">
    <property type="entry name" value="Endonuclease/exonuclease/phosphatase"/>
    <property type="match status" value="1"/>
</dbReference>
<dbReference type="RefSeq" id="WP_328275627.1">
    <property type="nucleotide sequence ID" value="NZ_JARTLD010000009.1"/>
</dbReference>
<dbReference type="PANTHER" id="PTHR14859:SF15">
    <property type="entry name" value="ENDONUCLEASE_EXONUCLEASE_PHOSPHATASE DOMAIN-CONTAINING PROTEIN"/>
    <property type="match status" value="1"/>
</dbReference>
<sequence>MKAVGVTVMSYNIHHGVGMDDQLNLHRIADVIRDSGAEIVALQEVDRFYGDRSEYKDQAAELAALLGYYYAYGANLDLGPEEGRADNRQYGTAILSKHPILRHENKMLSSCEDEPRGVLHAVIDLRDVHVDVYNTHLGLDTTSRTVQVQEMMRLTASAQGPKLVMGDFNAEPDSAELQLLLHSGLFVNSFQGMRDAYTFPFSRPPEIIDYILTSPTVLHSNQRVIRSDASDHQPIAADLIFK</sequence>
<dbReference type="InterPro" id="IPR051916">
    <property type="entry name" value="GPI-anchor_lipid_remodeler"/>
</dbReference>
<evidence type="ECO:0000259" key="1">
    <source>
        <dbReference type="Pfam" id="PF03372"/>
    </source>
</evidence>
<dbReference type="GO" id="GO:0004519">
    <property type="term" value="F:endonuclease activity"/>
    <property type="evidence" value="ECO:0007669"/>
    <property type="project" value="UniProtKB-KW"/>
</dbReference>
<evidence type="ECO:0000313" key="3">
    <source>
        <dbReference type="Proteomes" id="UP001343257"/>
    </source>
</evidence>
<proteinExistence type="predicted"/>
<evidence type="ECO:0000313" key="2">
    <source>
        <dbReference type="EMBL" id="MED5016504.1"/>
    </source>
</evidence>
<dbReference type="Pfam" id="PF03372">
    <property type="entry name" value="Exo_endo_phos"/>
    <property type="match status" value="1"/>
</dbReference>
<keyword evidence="2" id="KW-0378">Hydrolase</keyword>
<feature type="domain" description="Endonuclease/exonuclease/phosphatase" evidence="1">
    <location>
        <begin position="9"/>
        <end position="232"/>
    </location>
</feature>
<dbReference type="InterPro" id="IPR005135">
    <property type="entry name" value="Endo/exonuclease/phosphatase"/>
</dbReference>
<organism evidence="2 3">
    <name type="scientific">Paenibacillus chibensis</name>
    <dbReference type="NCBI Taxonomy" id="59846"/>
    <lineage>
        <taxon>Bacteria</taxon>
        <taxon>Bacillati</taxon>
        <taxon>Bacillota</taxon>
        <taxon>Bacilli</taxon>
        <taxon>Bacillales</taxon>
        <taxon>Paenibacillaceae</taxon>
        <taxon>Paenibacillus</taxon>
    </lineage>
</organism>
<comment type="caution">
    <text evidence="2">The sequence shown here is derived from an EMBL/GenBank/DDBJ whole genome shotgun (WGS) entry which is preliminary data.</text>
</comment>
<gene>
    <name evidence="2" type="ORF">P9847_04190</name>
</gene>
<dbReference type="PANTHER" id="PTHR14859">
    <property type="entry name" value="CALCOFLUOR WHITE HYPERSENSITIVE PROTEIN PRECURSOR"/>
    <property type="match status" value="1"/>
</dbReference>
<keyword evidence="2" id="KW-0540">Nuclease</keyword>
<keyword evidence="2" id="KW-0255">Endonuclease</keyword>